<dbReference type="Proteomes" id="UP000192674">
    <property type="component" value="Unassembled WGS sequence"/>
</dbReference>
<dbReference type="AlphaFoldDB" id="A0A1Y5XRN9"/>
<dbReference type="PANTHER" id="PTHR43157">
    <property type="entry name" value="PHOSPHATIDYLINOSITOL-GLYCAN BIOSYNTHESIS CLASS F PROTEIN-RELATED"/>
    <property type="match status" value="1"/>
</dbReference>
<dbReference type="InterPro" id="IPR002347">
    <property type="entry name" value="SDR_fam"/>
</dbReference>
<accession>A0A1Y5XRN9</accession>
<dbReference type="Gene3D" id="3.40.50.720">
    <property type="entry name" value="NAD(P)-binding Rossmann-like Domain"/>
    <property type="match status" value="1"/>
</dbReference>
<keyword evidence="3" id="KW-1185">Reference proteome</keyword>
<reference evidence="2 3" key="1">
    <citation type="submission" date="2017-04" db="EMBL/GenBank/DDBJ databases">
        <authorList>
            <person name="Afonso C.L."/>
            <person name="Miller P.J."/>
            <person name="Scott M.A."/>
            <person name="Spackman E."/>
            <person name="Goraichik I."/>
            <person name="Dimitrov K.M."/>
            <person name="Suarez D.L."/>
            <person name="Swayne D.E."/>
        </authorList>
    </citation>
    <scope>NUCLEOTIDE SEQUENCE [LARGE SCALE GENOMIC DNA]</scope>
    <source>
        <strain evidence="2 3">DSM 43828</strain>
    </source>
</reference>
<organism evidence="2 3">
    <name type="scientific">Kibdelosporangium aridum</name>
    <dbReference type="NCBI Taxonomy" id="2030"/>
    <lineage>
        <taxon>Bacteria</taxon>
        <taxon>Bacillati</taxon>
        <taxon>Actinomycetota</taxon>
        <taxon>Actinomycetes</taxon>
        <taxon>Pseudonocardiales</taxon>
        <taxon>Pseudonocardiaceae</taxon>
        <taxon>Kibdelosporangium</taxon>
    </lineage>
</organism>
<name>A0A1Y5XRN9_KIBAR</name>
<gene>
    <name evidence="2" type="ORF">SAMN05661093_04272</name>
</gene>
<protein>
    <submittedName>
        <fullName evidence="2">Short-chain dehydrogenase</fullName>
    </submittedName>
</protein>
<evidence type="ECO:0000256" key="1">
    <source>
        <dbReference type="ARBA" id="ARBA00023002"/>
    </source>
</evidence>
<dbReference type="RefSeq" id="WP_084428593.1">
    <property type="nucleotide sequence ID" value="NZ_FWXV01000003.1"/>
</dbReference>
<dbReference type="OrthoDB" id="3237043at2"/>
<dbReference type="PANTHER" id="PTHR43157:SF31">
    <property type="entry name" value="PHOSPHATIDYLINOSITOL-GLYCAN BIOSYNTHESIS CLASS F PROTEIN"/>
    <property type="match status" value="1"/>
</dbReference>
<keyword evidence="1" id="KW-0560">Oxidoreductase</keyword>
<dbReference type="PRINTS" id="PR00081">
    <property type="entry name" value="GDHRDH"/>
</dbReference>
<dbReference type="SUPFAM" id="SSF51735">
    <property type="entry name" value="NAD(P)-binding Rossmann-fold domains"/>
    <property type="match status" value="1"/>
</dbReference>
<dbReference type="InterPro" id="IPR036291">
    <property type="entry name" value="NAD(P)-bd_dom_sf"/>
</dbReference>
<dbReference type="Pfam" id="PF00106">
    <property type="entry name" value="adh_short"/>
    <property type="match status" value="1"/>
</dbReference>
<evidence type="ECO:0000313" key="3">
    <source>
        <dbReference type="Proteomes" id="UP000192674"/>
    </source>
</evidence>
<dbReference type="EMBL" id="FWXV01000003">
    <property type="protein sequence ID" value="SMD08023.1"/>
    <property type="molecule type" value="Genomic_DNA"/>
</dbReference>
<proteinExistence type="predicted"/>
<dbReference type="GO" id="GO:0016491">
    <property type="term" value="F:oxidoreductase activity"/>
    <property type="evidence" value="ECO:0007669"/>
    <property type="project" value="UniProtKB-KW"/>
</dbReference>
<evidence type="ECO:0000313" key="2">
    <source>
        <dbReference type="EMBL" id="SMD08023.1"/>
    </source>
</evidence>
<sequence length="274" mass="29402">MDGKTVVVTGASAGIGAAGARELAALGANVAVVGRSKEKTTKIAKEIGGTPYFADFAKLDDVRRLADELDYPQIDILANNAGLISGKKVLTPDGIELTFQVNHVAPFLLTHLLMDRLKAAPQARVITTASAAHGFARLDIDDLNFDTHKYGAQRSYGNSKLANILFTQELSRRVQGTGVTASSFHPGPVGSEFFRDNSLFKLVLRSPIGKLALTPEQGARPLVHLATVADAQSVNGAYFSRLKRRQPRGTSPELAARLWTKTEQLLGIGDQANR</sequence>